<evidence type="ECO:0000313" key="2">
    <source>
        <dbReference type="Proteomes" id="UP000814128"/>
    </source>
</evidence>
<dbReference type="Proteomes" id="UP000814128">
    <property type="component" value="Unassembled WGS sequence"/>
</dbReference>
<name>A0ACB8QNY9_9AGAM</name>
<reference evidence="1" key="1">
    <citation type="submission" date="2021-02" db="EMBL/GenBank/DDBJ databases">
        <authorList>
            <consortium name="DOE Joint Genome Institute"/>
            <person name="Ahrendt S."/>
            <person name="Looney B.P."/>
            <person name="Miyauchi S."/>
            <person name="Morin E."/>
            <person name="Drula E."/>
            <person name="Courty P.E."/>
            <person name="Chicoki N."/>
            <person name="Fauchery L."/>
            <person name="Kohler A."/>
            <person name="Kuo A."/>
            <person name="Labutti K."/>
            <person name="Pangilinan J."/>
            <person name="Lipzen A."/>
            <person name="Riley R."/>
            <person name="Andreopoulos W."/>
            <person name="He G."/>
            <person name="Johnson J."/>
            <person name="Barry K.W."/>
            <person name="Grigoriev I.V."/>
            <person name="Nagy L."/>
            <person name="Hibbett D."/>
            <person name="Henrissat B."/>
            <person name="Matheny P.B."/>
            <person name="Labbe J."/>
            <person name="Martin F."/>
        </authorList>
    </citation>
    <scope>NUCLEOTIDE SEQUENCE</scope>
    <source>
        <strain evidence="1">EC-137</strain>
    </source>
</reference>
<proteinExistence type="predicted"/>
<sequence length="263" mass="28621">MDGTKIAVTLTLAKTNDAEFLYIVGAHLQRMLALKAHLISVATTGVGETSLLVCGSSTEQVQRAALLASAKFLGHIKPLSAFNTSGTIWIASVRDVGWTPYDEAALWDVINKSAQDLVDPVQPPPGSRSIAQILAEARTRLQRLTPQQAYEELHDPNISMPVLLVDIRPAAQREAHGGIRGSLVIERNVLEWRFDPRCIEGRLEIATRYDLRVIIICQEGYTSSLAAASLQGIGLLNATDVEGGFVAWKAAGLPVEMPKQTWM</sequence>
<organism evidence="1 2">
    <name type="scientific">Vararia minispora EC-137</name>
    <dbReference type="NCBI Taxonomy" id="1314806"/>
    <lineage>
        <taxon>Eukaryota</taxon>
        <taxon>Fungi</taxon>
        <taxon>Dikarya</taxon>
        <taxon>Basidiomycota</taxon>
        <taxon>Agaricomycotina</taxon>
        <taxon>Agaricomycetes</taxon>
        <taxon>Russulales</taxon>
        <taxon>Lachnocladiaceae</taxon>
        <taxon>Vararia</taxon>
    </lineage>
</organism>
<gene>
    <name evidence="1" type="ORF">K488DRAFT_48162</name>
</gene>
<evidence type="ECO:0000313" key="1">
    <source>
        <dbReference type="EMBL" id="KAI0033203.1"/>
    </source>
</evidence>
<protein>
    <submittedName>
        <fullName evidence="1">Rhodanese-like domain-containing protein</fullName>
    </submittedName>
</protein>
<accession>A0ACB8QNY9</accession>
<reference evidence="1" key="2">
    <citation type="journal article" date="2022" name="New Phytol.">
        <title>Evolutionary transition to the ectomycorrhizal habit in the genomes of a hyperdiverse lineage of mushroom-forming fungi.</title>
        <authorList>
            <person name="Looney B."/>
            <person name="Miyauchi S."/>
            <person name="Morin E."/>
            <person name="Drula E."/>
            <person name="Courty P.E."/>
            <person name="Kohler A."/>
            <person name="Kuo A."/>
            <person name="LaButti K."/>
            <person name="Pangilinan J."/>
            <person name="Lipzen A."/>
            <person name="Riley R."/>
            <person name="Andreopoulos W."/>
            <person name="He G."/>
            <person name="Johnson J."/>
            <person name="Nolan M."/>
            <person name="Tritt A."/>
            <person name="Barry K.W."/>
            <person name="Grigoriev I.V."/>
            <person name="Nagy L.G."/>
            <person name="Hibbett D."/>
            <person name="Henrissat B."/>
            <person name="Matheny P.B."/>
            <person name="Labbe J."/>
            <person name="Martin F.M."/>
        </authorList>
    </citation>
    <scope>NUCLEOTIDE SEQUENCE</scope>
    <source>
        <strain evidence="1">EC-137</strain>
    </source>
</reference>
<dbReference type="EMBL" id="MU273525">
    <property type="protein sequence ID" value="KAI0033203.1"/>
    <property type="molecule type" value="Genomic_DNA"/>
</dbReference>
<keyword evidence="2" id="KW-1185">Reference proteome</keyword>
<comment type="caution">
    <text evidence="1">The sequence shown here is derived from an EMBL/GenBank/DDBJ whole genome shotgun (WGS) entry which is preliminary data.</text>
</comment>